<dbReference type="PANTHER" id="PTHR42933">
    <property type="entry name" value="SLR6095 PROTEIN"/>
    <property type="match status" value="1"/>
</dbReference>
<comment type="similarity">
    <text evidence="1">Belongs to the N(4)/N(6)-methyltransferase family.</text>
</comment>
<keyword evidence="4 11" id="KW-0808">Transferase</keyword>
<dbReference type="SUPFAM" id="SSF53335">
    <property type="entry name" value="S-adenosyl-L-methionine-dependent methyltransferases"/>
    <property type="match status" value="1"/>
</dbReference>
<keyword evidence="5" id="KW-0949">S-adenosyl-L-methionine</keyword>
<protein>
    <recommendedName>
        <fullName evidence="2">site-specific DNA-methyltransferase (adenine-specific)</fullName>
        <ecNumber evidence="2">2.1.1.72</ecNumber>
    </recommendedName>
</protein>
<dbReference type="PANTHER" id="PTHR42933:SF3">
    <property type="entry name" value="TYPE I RESTRICTION ENZYME MJAVIII METHYLASE SUBUNIT"/>
    <property type="match status" value="1"/>
</dbReference>
<proteinExistence type="inferred from homology"/>
<comment type="catalytic activity">
    <reaction evidence="7">
        <text>a 2'-deoxyadenosine in DNA + S-adenosyl-L-methionine = an N(6)-methyl-2'-deoxyadenosine in DNA + S-adenosyl-L-homocysteine + H(+)</text>
        <dbReference type="Rhea" id="RHEA:15197"/>
        <dbReference type="Rhea" id="RHEA-COMP:12418"/>
        <dbReference type="Rhea" id="RHEA-COMP:12419"/>
        <dbReference type="ChEBI" id="CHEBI:15378"/>
        <dbReference type="ChEBI" id="CHEBI:57856"/>
        <dbReference type="ChEBI" id="CHEBI:59789"/>
        <dbReference type="ChEBI" id="CHEBI:90615"/>
        <dbReference type="ChEBI" id="CHEBI:90616"/>
        <dbReference type="EC" id="2.1.1.72"/>
    </reaction>
</comment>
<dbReference type="GO" id="GO:0008170">
    <property type="term" value="F:N-methyltransferase activity"/>
    <property type="evidence" value="ECO:0007669"/>
    <property type="project" value="InterPro"/>
</dbReference>
<evidence type="ECO:0000256" key="2">
    <source>
        <dbReference type="ARBA" id="ARBA00011900"/>
    </source>
</evidence>
<name>D0LVD7_HALO1</name>
<dbReference type="KEGG" id="hoh:Hoch_5009"/>
<dbReference type="eggNOG" id="COG0286">
    <property type="taxonomic scope" value="Bacteria"/>
</dbReference>
<dbReference type="EMBL" id="CP001804">
    <property type="protein sequence ID" value="ACY17498.1"/>
    <property type="molecule type" value="Genomic_DNA"/>
</dbReference>
<evidence type="ECO:0000256" key="4">
    <source>
        <dbReference type="ARBA" id="ARBA00022679"/>
    </source>
</evidence>
<evidence type="ECO:0000313" key="11">
    <source>
        <dbReference type="EMBL" id="ACY17498.1"/>
    </source>
</evidence>
<dbReference type="InterPro" id="IPR051537">
    <property type="entry name" value="DNA_Adenine_Mtase"/>
</dbReference>
<dbReference type="GO" id="GO:0009007">
    <property type="term" value="F:site-specific DNA-methyltransferase (adenine-specific) activity"/>
    <property type="evidence" value="ECO:0007669"/>
    <property type="project" value="UniProtKB-EC"/>
</dbReference>
<keyword evidence="12" id="KW-1185">Reference proteome</keyword>
<gene>
    <name evidence="11" type="ordered locus">Hoch_5009</name>
</gene>
<feature type="compositionally biased region" description="Basic residues" evidence="8">
    <location>
        <begin position="610"/>
        <end position="621"/>
    </location>
</feature>
<dbReference type="Pfam" id="PF02384">
    <property type="entry name" value="N6_Mtase"/>
    <property type="match status" value="1"/>
</dbReference>
<dbReference type="Gene3D" id="3.40.50.150">
    <property type="entry name" value="Vaccinia Virus protein VP39"/>
    <property type="match status" value="1"/>
</dbReference>
<evidence type="ECO:0000256" key="8">
    <source>
        <dbReference type="SAM" id="MobiDB-lite"/>
    </source>
</evidence>
<dbReference type="InterPro" id="IPR029063">
    <property type="entry name" value="SAM-dependent_MTases_sf"/>
</dbReference>
<evidence type="ECO:0000256" key="6">
    <source>
        <dbReference type="ARBA" id="ARBA00022747"/>
    </source>
</evidence>
<evidence type="ECO:0000259" key="9">
    <source>
        <dbReference type="Pfam" id="PF02384"/>
    </source>
</evidence>
<evidence type="ECO:0000313" key="12">
    <source>
        <dbReference type="Proteomes" id="UP000001880"/>
    </source>
</evidence>
<evidence type="ECO:0000256" key="3">
    <source>
        <dbReference type="ARBA" id="ARBA00022603"/>
    </source>
</evidence>
<dbReference type="AlphaFoldDB" id="D0LVD7"/>
<organism evidence="11 12">
    <name type="scientific">Haliangium ochraceum (strain DSM 14365 / JCM 11303 / SMP-2)</name>
    <dbReference type="NCBI Taxonomy" id="502025"/>
    <lineage>
        <taxon>Bacteria</taxon>
        <taxon>Pseudomonadati</taxon>
        <taxon>Myxococcota</taxon>
        <taxon>Polyangia</taxon>
        <taxon>Haliangiales</taxon>
        <taxon>Kofleriaceae</taxon>
        <taxon>Haliangium</taxon>
    </lineage>
</organism>
<dbReference type="REBASE" id="22285">
    <property type="entry name" value="M.HocORF5009P"/>
</dbReference>
<feature type="region of interest" description="Disordered" evidence="8">
    <location>
        <begin position="598"/>
        <end position="627"/>
    </location>
</feature>
<dbReference type="Pfam" id="PF12161">
    <property type="entry name" value="HsdM_N"/>
    <property type="match status" value="1"/>
</dbReference>
<dbReference type="GO" id="GO:0003677">
    <property type="term" value="F:DNA binding"/>
    <property type="evidence" value="ECO:0007669"/>
    <property type="project" value="InterPro"/>
</dbReference>
<dbReference type="PRINTS" id="PR00507">
    <property type="entry name" value="N12N6MTFRASE"/>
</dbReference>
<sequence>MTDTTRRHTDEHRDALEAQQPLTLGQLERHLYAAADILRGKMDASEFKEYIFGMLFIKRCSDEFEARREEILAEQQAAGASAEAAALAAEQPERYARSFFVPPSARWAQVSALERDLGTGLNAALAALEDTNPALHGVLRHIDFNRTVGKSRMPDKRLRALVAHFGRHRLRNRDFEFSDMLGAAYEYLIGEFADSAGKKGGEFYTPRPVVRLIVRLSDPRPGMRVYDPCSGSGGMLILARQYVQEHGGDAGSLGLYGQEDNGGVWTISQMNMLLHGVSDADIRNGDTLHEPLHIDPASGELLRFDRIITNPPFAQNYSPDELPLPERFRFGMCPHAGKKADWMYAQHMLAALAPGGMAVTVMPHGVLFRGGVEQAIRSRVLEADLVEAVIGLPPNLFYGTSIPACVLVLRAPEAKPPERQGRVLFVDASDEFHAARAQNHLQPEHVEKIATAFERFAEVPGYASVVSVDEILAAGGNLNIRSYVSRAAAPTGYDVRGLIEGGVPRAEVEAERARFAAVGLDLGSVLRLQGGGLSYWFADGISQRRDLRAAVDGDLRVRSAHVDMLARTDAWWAAHRWVLESLADARAGAVADSDAGAVADPDAGVERGRGGQRKGGARKRGRGDQAGACRGGEVAFLRVRRCFVDSFRDALSPAGVLAPQDLAGIAAGFWGSLELELKILMTRGFAGLLYSWIKVLVRDDKPSARGQAELGHIEVAAPSLDIVGRLLTEAGQADHELRALEEGAAHSAEELDGDAQAQLVGELTHLRKRRTRTRAQVLACLRAAQGRMREDECRELVIGLLQDQLIWKLEEALRGLRADLTAQLERWWDAYHVPLRALERERDRAASELETALRGLGYVG</sequence>
<evidence type="ECO:0000256" key="5">
    <source>
        <dbReference type="ARBA" id="ARBA00022691"/>
    </source>
</evidence>
<dbReference type="InterPro" id="IPR038333">
    <property type="entry name" value="T1MK-like_N_sf"/>
</dbReference>
<dbReference type="PROSITE" id="PS00092">
    <property type="entry name" value="N6_MTASE"/>
    <property type="match status" value="1"/>
</dbReference>
<dbReference type="RefSeq" id="WP_012830090.1">
    <property type="nucleotide sequence ID" value="NC_013440.1"/>
</dbReference>
<accession>D0LVD7</accession>
<dbReference type="InterPro" id="IPR003356">
    <property type="entry name" value="DNA_methylase_A-5"/>
</dbReference>
<dbReference type="HOGENOM" id="CLU_013049_4_0_7"/>
<dbReference type="Gene3D" id="1.20.1260.30">
    <property type="match status" value="1"/>
</dbReference>
<dbReference type="InterPro" id="IPR022749">
    <property type="entry name" value="D12N6_MeTrfase_N"/>
</dbReference>
<dbReference type="Proteomes" id="UP000001880">
    <property type="component" value="Chromosome"/>
</dbReference>
<dbReference type="EC" id="2.1.1.72" evidence="2"/>
<feature type="domain" description="DNA methylase adenine-specific" evidence="9">
    <location>
        <begin position="178"/>
        <end position="487"/>
    </location>
</feature>
<reference evidence="11 12" key="1">
    <citation type="journal article" date="2010" name="Stand. Genomic Sci.">
        <title>Complete genome sequence of Haliangium ochraceum type strain (SMP-2).</title>
        <authorList>
            <consortium name="US DOE Joint Genome Institute (JGI-PGF)"/>
            <person name="Ivanova N."/>
            <person name="Daum C."/>
            <person name="Lang E."/>
            <person name="Abt B."/>
            <person name="Kopitz M."/>
            <person name="Saunders E."/>
            <person name="Lapidus A."/>
            <person name="Lucas S."/>
            <person name="Glavina Del Rio T."/>
            <person name="Nolan M."/>
            <person name="Tice H."/>
            <person name="Copeland A."/>
            <person name="Cheng J.F."/>
            <person name="Chen F."/>
            <person name="Bruce D."/>
            <person name="Goodwin L."/>
            <person name="Pitluck S."/>
            <person name="Mavromatis K."/>
            <person name="Pati A."/>
            <person name="Mikhailova N."/>
            <person name="Chen A."/>
            <person name="Palaniappan K."/>
            <person name="Land M."/>
            <person name="Hauser L."/>
            <person name="Chang Y.J."/>
            <person name="Jeffries C.D."/>
            <person name="Detter J.C."/>
            <person name="Brettin T."/>
            <person name="Rohde M."/>
            <person name="Goker M."/>
            <person name="Bristow J."/>
            <person name="Markowitz V."/>
            <person name="Eisen J.A."/>
            <person name="Hugenholtz P."/>
            <person name="Kyrpides N.C."/>
            <person name="Klenk H.P."/>
        </authorList>
    </citation>
    <scope>NUCLEOTIDE SEQUENCE [LARGE SCALE GENOMIC DNA]</scope>
    <source>
        <strain evidence="12">DSM 14365 / CIP 107738 / JCM 11303 / AJ 13395 / SMP-2</strain>
    </source>
</reference>
<dbReference type="STRING" id="502025.Hoch_5009"/>
<feature type="domain" description="N6 adenine-specific DNA methyltransferase N-terminal" evidence="10">
    <location>
        <begin position="27"/>
        <end position="165"/>
    </location>
</feature>
<evidence type="ECO:0000256" key="1">
    <source>
        <dbReference type="ARBA" id="ARBA00006594"/>
    </source>
</evidence>
<evidence type="ECO:0000259" key="10">
    <source>
        <dbReference type="Pfam" id="PF12161"/>
    </source>
</evidence>
<dbReference type="InterPro" id="IPR002052">
    <property type="entry name" value="DNA_methylase_N6_adenine_CS"/>
</dbReference>
<dbReference type="GO" id="GO:0032259">
    <property type="term" value="P:methylation"/>
    <property type="evidence" value="ECO:0007669"/>
    <property type="project" value="UniProtKB-KW"/>
</dbReference>
<evidence type="ECO:0000256" key="7">
    <source>
        <dbReference type="ARBA" id="ARBA00047942"/>
    </source>
</evidence>
<keyword evidence="6" id="KW-0680">Restriction system</keyword>
<dbReference type="GO" id="GO:0009307">
    <property type="term" value="P:DNA restriction-modification system"/>
    <property type="evidence" value="ECO:0007669"/>
    <property type="project" value="UniProtKB-KW"/>
</dbReference>
<keyword evidence="3 11" id="KW-0489">Methyltransferase</keyword>